<reference evidence="2 3" key="1">
    <citation type="submission" date="2024-02" db="EMBL/GenBank/DDBJ databases">
        <authorList>
            <person name="Chen Y."/>
            <person name="Shah S."/>
            <person name="Dougan E. K."/>
            <person name="Thang M."/>
            <person name="Chan C."/>
        </authorList>
    </citation>
    <scope>NUCLEOTIDE SEQUENCE [LARGE SCALE GENOMIC DNA]</scope>
</reference>
<feature type="region of interest" description="Disordered" evidence="1">
    <location>
        <begin position="1"/>
        <end position="22"/>
    </location>
</feature>
<protein>
    <submittedName>
        <fullName evidence="2">Uncharacterized protein</fullName>
    </submittedName>
</protein>
<organism evidence="2 3">
    <name type="scientific">Durusdinium trenchii</name>
    <dbReference type="NCBI Taxonomy" id="1381693"/>
    <lineage>
        <taxon>Eukaryota</taxon>
        <taxon>Sar</taxon>
        <taxon>Alveolata</taxon>
        <taxon>Dinophyceae</taxon>
        <taxon>Suessiales</taxon>
        <taxon>Symbiodiniaceae</taxon>
        <taxon>Durusdinium</taxon>
    </lineage>
</organism>
<comment type="caution">
    <text evidence="2">The sequence shown here is derived from an EMBL/GenBank/DDBJ whole genome shotgun (WGS) entry which is preliminary data.</text>
</comment>
<name>A0ABP0RKH4_9DINO</name>
<evidence type="ECO:0000313" key="2">
    <source>
        <dbReference type="EMBL" id="CAK9099671.1"/>
    </source>
</evidence>
<proteinExistence type="predicted"/>
<evidence type="ECO:0000256" key="1">
    <source>
        <dbReference type="SAM" id="MobiDB-lite"/>
    </source>
</evidence>
<dbReference type="Proteomes" id="UP001642464">
    <property type="component" value="Unassembled WGS sequence"/>
</dbReference>
<accession>A0ABP0RKH4</accession>
<keyword evidence="3" id="KW-1185">Reference proteome</keyword>
<gene>
    <name evidence="2" type="ORF">SCF082_LOCUS46675</name>
</gene>
<sequence>MAAPKSAIKSRSEPSFSISVPSCAEPSESVRWELQRKDALQTRYRLKKKERERLDFHGLAGDVRGFTAFLTHRYGSICRGWRTGVAPDEMGLAPVLQSDFFMAMHKMGFTGNVLSLWKELTHGAKESCWLGVAWWSWLKHAGLRDPTRRFKDIDHKLQRGLDQLAAGPGNLARAMPSHAQPFHTRVGQF</sequence>
<evidence type="ECO:0000313" key="3">
    <source>
        <dbReference type="Proteomes" id="UP001642464"/>
    </source>
</evidence>
<dbReference type="EMBL" id="CAXAMM010041485">
    <property type="protein sequence ID" value="CAK9099671.1"/>
    <property type="molecule type" value="Genomic_DNA"/>
</dbReference>